<evidence type="ECO:0000313" key="2">
    <source>
        <dbReference type="EMBL" id="MBB2900691.1"/>
    </source>
</evidence>
<accession>A0A7W4XW56</accession>
<dbReference type="Pfam" id="PF06197">
    <property type="entry name" value="DUF998"/>
    <property type="match status" value="1"/>
</dbReference>
<keyword evidence="1" id="KW-1133">Transmembrane helix</keyword>
<dbReference type="Proteomes" id="UP000533269">
    <property type="component" value="Unassembled WGS sequence"/>
</dbReference>
<evidence type="ECO:0000313" key="3">
    <source>
        <dbReference type="Proteomes" id="UP000533269"/>
    </source>
</evidence>
<dbReference type="InterPro" id="IPR009339">
    <property type="entry name" value="DUF998"/>
</dbReference>
<feature type="transmembrane region" description="Helical" evidence="1">
    <location>
        <begin position="77"/>
        <end position="98"/>
    </location>
</feature>
<organism evidence="2 3">
    <name type="scientific">Kineococcus radiotolerans</name>
    <dbReference type="NCBI Taxonomy" id="131568"/>
    <lineage>
        <taxon>Bacteria</taxon>
        <taxon>Bacillati</taxon>
        <taxon>Actinomycetota</taxon>
        <taxon>Actinomycetes</taxon>
        <taxon>Kineosporiales</taxon>
        <taxon>Kineosporiaceae</taxon>
        <taxon>Kineococcus</taxon>
    </lineage>
</organism>
<dbReference type="AlphaFoldDB" id="A0A7W4XW56"/>
<evidence type="ECO:0008006" key="4">
    <source>
        <dbReference type="Google" id="ProtNLM"/>
    </source>
</evidence>
<dbReference type="RefSeq" id="WP_183390825.1">
    <property type="nucleotide sequence ID" value="NZ_JACHVY010000001.1"/>
</dbReference>
<evidence type="ECO:0000256" key="1">
    <source>
        <dbReference type="SAM" id="Phobius"/>
    </source>
</evidence>
<feature type="transmembrane region" description="Helical" evidence="1">
    <location>
        <begin position="174"/>
        <end position="192"/>
    </location>
</feature>
<gene>
    <name evidence="2" type="ORF">FHR75_001479</name>
</gene>
<name>A0A7W4XW56_KINRA</name>
<reference evidence="2 3" key="2">
    <citation type="submission" date="2020-08" db="EMBL/GenBank/DDBJ databases">
        <authorList>
            <person name="Partida-Martinez L."/>
            <person name="Huntemann M."/>
            <person name="Clum A."/>
            <person name="Wang J."/>
            <person name="Palaniappan K."/>
            <person name="Ritter S."/>
            <person name="Chen I.-M."/>
            <person name="Stamatis D."/>
            <person name="Reddy T."/>
            <person name="O'Malley R."/>
            <person name="Daum C."/>
            <person name="Shapiro N."/>
            <person name="Ivanova N."/>
            <person name="Kyrpides N."/>
            <person name="Woyke T."/>
        </authorList>
    </citation>
    <scope>NUCLEOTIDE SEQUENCE [LARGE SCALE GENOMIC DNA]</scope>
    <source>
        <strain evidence="2 3">AS2.23</strain>
    </source>
</reference>
<proteinExistence type="predicted"/>
<feature type="transmembrane region" description="Helical" evidence="1">
    <location>
        <begin position="47"/>
        <end position="65"/>
    </location>
</feature>
<sequence length="210" mass="21086">MRTRVALATAAALANANFLLAPLVGARVDLATGVISELSVAGQPGAAWFRLGDGAAGVLCALLALPPAREAVRRARFRALCLGVFGLTTLVSALVPLTCVPSLGPCPAPGGADVVHDAVSVLGTLAAVLGALALLRHARGGLRPLAALAALGSAGTGAYQVVTFLQGGDGGGGAAQRLQVLAVSLWVVLEVVSRRERAQRGRYRAASTSP</sequence>
<keyword evidence="1" id="KW-0812">Transmembrane</keyword>
<protein>
    <recommendedName>
        <fullName evidence="4">DUF998 domain-containing protein</fullName>
    </recommendedName>
</protein>
<reference evidence="2 3" key="1">
    <citation type="submission" date="2020-08" db="EMBL/GenBank/DDBJ databases">
        <title>The Agave Microbiome: Exploring the role of microbial communities in plant adaptations to desert environments.</title>
        <authorList>
            <person name="Partida-Martinez L.P."/>
        </authorList>
    </citation>
    <scope>NUCLEOTIDE SEQUENCE [LARGE SCALE GENOMIC DNA]</scope>
    <source>
        <strain evidence="2 3">AS2.23</strain>
    </source>
</reference>
<feature type="transmembrane region" description="Helical" evidence="1">
    <location>
        <begin position="142"/>
        <end position="162"/>
    </location>
</feature>
<dbReference type="EMBL" id="JACHVY010000001">
    <property type="protein sequence ID" value="MBB2900691.1"/>
    <property type="molecule type" value="Genomic_DNA"/>
</dbReference>
<feature type="transmembrane region" description="Helical" evidence="1">
    <location>
        <begin position="118"/>
        <end position="135"/>
    </location>
</feature>
<comment type="caution">
    <text evidence="2">The sequence shown here is derived from an EMBL/GenBank/DDBJ whole genome shotgun (WGS) entry which is preliminary data.</text>
</comment>
<keyword evidence="1" id="KW-0472">Membrane</keyword>